<dbReference type="PANTHER" id="PTHR11647">
    <property type="entry name" value="HYDRANTOINASE/DIHYDROPYRIMIDINASE FAMILY MEMBER"/>
    <property type="match status" value="1"/>
</dbReference>
<proteinExistence type="predicted"/>
<protein>
    <submittedName>
        <fullName evidence="3">Amidohydrolase family protein</fullName>
    </submittedName>
    <submittedName>
        <fullName evidence="4">Dihydropyrimidinase/allantoinase</fullName>
    </submittedName>
</protein>
<accession>A0A370FYK1</accession>
<evidence type="ECO:0000313" key="5">
    <source>
        <dbReference type="Proteomes" id="UP000254958"/>
    </source>
</evidence>
<evidence type="ECO:0000313" key="6">
    <source>
        <dbReference type="Proteomes" id="UP000562982"/>
    </source>
</evidence>
<dbReference type="InterPro" id="IPR006680">
    <property type="entry name" value="Amidohydro-rel"/>
</dbReference>
<comment type="caution">
    <text evidence="4">The sequence shown here is derived from an EMBL/GenBank/DDBJ whole genome shotgun (WGS) entry which is preliminary data.</text>
</comment>
<reference evidence="4 5" key="1">
    <citation type="submission" date="2018-07" db="EMBL/GenBank/DDBJ databases">
        <title>Genomic Encyclopedia of Type Strains, Phase IV (KMG-IV): sequencing the most valuable type-strain genomes for metagenomic binning, comparative biology and taxonomic classification.</title>
        <authorList>
            <person name="Goeker M."/>
        </authorList>
    </citation>
    <scope>NUCLEOTIDE SEQUENCE [LARGE SCALE GENOMIC DNA]</scope>
    <source>
        <strain evidence="4 5">DSM 5603</strain>
    </source>
</reference>
<dbReference type="AlphaFoldDB" id="A0A370FYK1"/>
<feature type="domain" description="Amidohydrolase-related" evidence="2">
    <location>
        <begin position="291"/>
        <end position="431"/>
    </location>
</feature>
<comment type="cofactor">
    <cofactor evidence="1">
        <name>Zn(2+)</name>
        <dbReference type="ChEBI" id="CHEBI:29105"/>
    </cofactor>
</comment>
<dbReference type="EMBL" id="QQAW01000008">
    <property type="protein sequence ID" value="RDI36717.1"/>
    <property type="molecule type" value="Genomic_DNA"/>
</dbReference>
<evidence type="ECO:0000256" key="1">
    <source>
        <dbReference type="ARBA" id="ARBA00001947"/>
    </source>
</evidence>
<dbReference type="GO" id="GO:0005829">
    <property type="term" value="C:cytosol"/>
    <property type="evidence" value="ECO:0007669"/>
    <property type="project" value="TreeGrafter"/>
</dbReference>
<evidence type="ECO:0000313" key="4">
    <source>
        <dbReference type="EMBL" id="RDI36717.1"/>
    </source>
</evidence>
<organism evidence="4 5">
    <name type="scientific">Gluconacetobacter liquefaciens</name>
    <name type="common">Acetobacter liquefaciens</name>
    <dbReference type="NCBI Taxonomy" id="89584"/>
    <lineage>
        <taxon>Bacteria</taxon>
        <taxon>Pseudomonadati</taxon>
        <taxon>Pseudomonadota</taxon>
        <taxon>Alphaproteobacteria</taxon>
        <taxon>Acetobacterales</taxon>
        <taxon>Acetobacteraceae</taxon>
        <taxon>Gluconacetobacter</taxon>
    </lineage>
</organism>
<evidence type="ECO:0000313" key="3">
    <source>
        <dbReference type="EMBL" id="MBB2187176.1"/>
    </source>
</evidence>
<dbReference type="InterPro" id="IPR032466">
    <property type="entry name" value="Metal_Hydrolase"/>
</dbReference>
<dbReference type="InterPro" id="IPR011059">
    <property type="entry name" value="Metal-dep_hydrolase_composite"/>
</dbReference>
<dbReference type="Gene3D" id="3.20.20.140">
    <property type="entry name" value="Metal-dependent hydrolases"/>
    <property type="match status" value="1"/>
</dbReference>
<gene>
    <name evidence="4" type="ORF">C7453_1088</name>
    <name evidence="3" type="ORF">HLH32_12435</name>
</gene>
<dbReference type="Pfam" id="PF01979">
    <property type="entry name" value="Amidohydro_1"/>
    <property type="match status" value="1"/>
</dbReference>
<reference evidence="3 6" key="2">
    <citation type="submission" date="2020-04" db="EMBL/GenBank/DDBJ databases">
        <title>Description of novel Gluconacetobacter.</title>
        <authorList>
            <person name="Sombolestani A."/>
        </authorList>
    </citation>
    <scope>NUCLEOTIDE SEQUENCE [LARGE SCALE GENOMIC DNA]</scope>
    <source>
        <strain evidence="3 6">LMG 1382</strain>
    </source>
</reference>
<dbReference type="EMBL" id="JABEQI010000007">
    <property type="protein sequence ID" value="MBB2187176.1"/>
    <property type="molecule type" value="Genomic_DNA"/>
</dbReference>
<keyword evidence="3" id="KW-0378">Hydrolase</keyword>
<dbReference type="GO" id="GO:0016812">
    <property type="term" value="F:hydrolase activity, acting on carbon-nitrogen (but not peptide) bonds, in cyclic amides"/>
    <property type="evidence" value="ECO:0007669"/>
    <property type="project" value="TreeGrafter"/>
</dbReference>
<dbReference type="Proteomes" id="UP000254958">
    <property type="component" value="Unassembled WGS sequence"/>
</dbReference>
<dbReference type="SUPFAM" id="SSF51556">
    <property type="entry name" value="Metallo-dependent hydrolases"/>
    <property type="match status" value="1"/>
</dbReference>
<keyword evidence="5" id="KW-1185">Reference proteome</keyword>
<evidence type="ECO:0000259" key="2">
    <source>
        <dbReference type="Pfam" id="PF01979"/>
    </source>
</evidence>
<dbReference type="PANTHER" id="PTHR11647:SF1">
    <property type="entry name" value="COLLAPSIN RESPONSE MEDIATOR PROTEIN"/>
    <property type="match status" value="1"/>
</dbReference>
<name>A0A370FYK1_GLULI</name>
<dbReference type="Proteomes" id="UP000562982">
    <property type="component" value="Unassembled WGS sequence"/>
</dbReference>
<dbReference type="OrthoDB" id="9775759at2"/>
<sequence>MKADLLLKDGLIVWPGLGTGRGSVAVRDGKIAAILAQGEDLPAHRVIPCHGAWIMPGLIDPHTHFGFGAGDDDFRTESRSAALGGVTSYLSFHRSADLAESTPRWIAAGERLSCLDFGCHFGLTSLRHVAQLPEVMERFGVNSAKLYLMYKGASGAAKGFTEIDDGLLFAAMRQLASLSGSVLGVHCENVEVIPGLRTPLREAGRDDLAAWDEQSPDFLEAENVFRVGYFSEKTRCRVNIVHLSAGEGLDIVQMLRGRSHPAPIEVETCAHYLSLSTDSAAGLLGKVNPPLRGRRDVDALWNGIAKGQILTVGSDHVPRKRATKGPDIWQASAGFPGIATLLPVLITEGWHRRGIPPERLAAVTSANVAALYRIPGKGSMRVGDDADLVVVDPDCERVVQAATLESHSDYSPYEGMTLRGWPSLTVAGGRVMMENGTLTDEAETRRGRYLHRTSGAG</sequence>
<dbReference type="RefSeq" id="WP_114728079.1">
    <property type="nucleotide sequence ID" value="NZ_BJMI01000017.1"/>
</dbReference>
<dbReference type="InterPro" id="IPR050378">
    <property type="entry name" value="Metallo-dep_Hydrolases_sf"/>
</dbReference>
<dbReference type="Gene3D" id="2.30.40.10">
    <property type="entry name" value="Urease, subunit C, domain 1"/>
    <property type="match status" value="1"/>
</dbReference>
<dbReference type="SUPFAM" id="SSF51338">
    <property type="entry name" value="Composite domain of metallo-dependent hydrolases"/>
    <property type="match status" value="1"/>
</dbReference>